<evidence type="ECO:0008006" key="4">
    <source>
        <dbReference type="Google" id="ProtNLM"/>
    </source>
</evidence>
<dbReference type="Pfam" id="PF11957">
    <property type="entry name" value="efThoc1"/>
    <property type="match status" value="1"/>
</dbReference>
<protein>
    <recommendedName>
        <fullName evidence="4">Nuclear matrix protein</fullName>
    </recommendedName>
</protein>
<evidence type="ECO:0000256" key="1">
    <source>
        <dbReference type="SAM" id="MobiDB-lite"/>
    </source>
</evidence>
<proteinExistence type="predicted"/>
<gene>
    <name evidence="2" type="ORF">OHK93_004230</name>
</gene>
<keyword evidence="3" id="KW-1185">Reference proteome</keyword>
<dbReference type="Proteomes" id="UP001161017">
    <property type="component" value="Unassembled WGS sequence"/>
</dbReference>
<dbReference type="GO" id="GO:0006406">
    <property type="term" value="P:mRNA export from nucleus"/>
    <property type="evidence" value="ECO:0007669"/>
    <property type="project" value="TreeGrafter"/>
</dbReference>
<dbReference type="GO" id="GO:0000445">
    <property type="term" value="C:THO complex part of transcription export complex"/>
    <property type="evidence" value="ECO:0007669"/>
    <property type="project" value="TreeGrafter"/>
</dbReference>
<comment type="caution">
    <text evidence="2">The sequence shown here is derived from an EMBL/GenBank/DDBJ whole genome shotgun (WGS) entry which is preliminary data.</text>
</comment>
<evidence type="ECO:0000313" key="3">
    <source>
        <dbReference type="Proteomes" id="UP001161017"/>
    </source>
</evidence>
<dbReference type="PANTHER" id="PTHR13265:SF0">
    <property type="entry name" value="HPR1"/>
    <property type="match status" value="1"/>
</dbReference>
<reference evidence="2" key="1">
    <citation type="journal article" date="2023" name="Genome Biol. Evol.">
        <title>First Whole Genome Sequence and Flow Cytometry Genome Size Data for the Lichen-Forming Fungus Ramalina farinacea (Ascomycota).</title>
        <authorList>
            <person name="Llewellyn T."/>
            <person name="Mian S."/>
            <person name="Hill R."/>
            <person name="Leitch I.J."/>
            <person name="Gaya E."/>
        </authorList>
    </citation>
    <scope>NUCLEOTIDE SEQUENCE</scope>
    <source>
        <strain evidence="2">LIQ254RAFAR</strain>
    </source>
</reference>
<dbReference type="EMBL" id="JAPUFD010000002">
    <property type="protein sequence ID" value="MDI1486041.1"/>
    <property type="molecule type" value="Genomic_DNA"/>
</dbReference>
<dbReference type="PANTHER" id="PTHR13265">
    <property type="entry name" value="THO COMPLEX SUBUNIT 1"/>
    <property type="match status" value="1"/>
</dbReference>
<feature type="region of interest" description="Disordered" evidence="1">
    <location>
        <begin position="250"/>
        <end position="277"/>
    </location>
</feature>
<organism evidence="2 3">
    <name type="scientific">Ramalina farinacea</name>
    <dbReference type="NCBI Taxonomy" id="258253"/>
    <lineage>
        <taxon>Eukaryota</taxon>
        <taxon>Fungi</taxon>
        <taxon>Dikarya</taxon>
        <taxon>Ascomycota</taxon>
        <taxon>Pezizomycotina</taxon>
        <taxon>Lecanoromycetes</taxon>
        <taxon>OSLEUM clade</taxon>
        <taxon>Lecanoromycetidae</taxon>
        <taxon>Lecanorales</taxon>
        <taxon>Lecanorineae</taxon>
        <taxon>Ramalinaceae</taxon>
        <taxon>Ramalina</taxon>
    </lineage>
</organism>
<name>A0AA43QJI1_9LECA</name>
<feature type="compositionally biased region" description="Basic and acidic residues" evidence="1">
    <location>
        <begin position="550"/>
        <end position="560"/>
    </location>
</feature>
<feature type="region of interest" description="Disordered" evidence="1">
    <location>
        <begin position="514"/>
        <end position="569"/>
    </location>
</feature>
<sequence>MSSLGVASVETYTSLLEDLLRTAQVFRPGDSVDPVLRIEDFDGGIEKIGAVSPTAGHKSYAAIETACRNTFYSLLAETSAKGQGLGQLWNLFDILSSLSDLGTIIDALLSFPLGDRSSVNLRGEFHVENATTYEVLQRKEQTAEEDDEMDLDGTMAARGDHEEAADGIDMSTAAGGKTIVAPSDQKTKAVKFESEKARLPDEVPDMDTLYSMFWSLQQFFSQPTRLFDEENLSAFKANLHATMSKFKQVHQDQQARGNTRHTGESTRGTKRKRNGQADELAGTFNPKYLTSRDLFDLEISDLAFRRHILVQSLILIDFLLSLSPKAKKKLETSSNKSVLYGFVLNEDDTKWAATARNDIALYLQQGPEGKFYYRMVDTVLSRDKNWVHWKAEGCPPIARKAVTAAEYGEAERSAQKACTNKRIRPNAMGALDLKFLSEDRSPGEMEKYKDPTRYTIPTIESFKGPIAEDDFDMEMAKDEDAKQVVVSSRASKLWRTLRIASRSRLNVFDKIEDGNNLKPLFEPEEHDPPASNGPDENKQQSLQPPEVSDGEPKTMHRGADGEANEMILK</sequence>
<feature type="compositionally biased region" description="Basic and acidic residues" evidence="1">
    <location>
        <begin position="514"/>
        <end position="528"/>
    </location>
</feature>
<dbReference type="InterPro" id="IPR021861">
    <property type="entry name" value="THO_THOC1"/>
</dbReference>
<evidence type="ECO:0000313" key="2">
    <source>
        <dbReference type="EMBL" id="MDI1486041.1"/>
    </source>
</evidence>
<accession>A0AA43QJI1</accession>
<dbReference type="AlphaFoldDB" id="A0AA43QJI1"/>